<dbReference type="CDD" id="cd00275">
    <property type="entry name" value="C2_PLC_like"/>
    <property type="match status" value="1"/>
</dbReference>
<dbReference type="FunFam" id="2.60.40.150:FF:000060">
    <property type="entry name" value="Phosphoinositide phospholipase C"/>
    <property type="match status" value="1"/>
</dbReference>
<evidence type="ECO:0000256" key="8">
    <source>
        <dbReference type="ARBA" id="ARBA00023098"/>
    </source>
</evidence>
<dbReference type="InterPro" id="IPR000008">
    <property type="entry name" value="C2_dom"/>
</dbReference>
<evidence type="ECO:0000259" key="12">
    <source>
        <dbReference type="PROSITE" id="PS50004"/>
    </source>
</evidence>
<dbReference type="PANTHER" id="PTHR10336">
    <property type="entry name" value="PHOSPHOINOSITIDE-SPECIFIC PHOSPHOLIPASE C FAMILY PROTEIN"/>
    <property type="match status" value="1"/>
</dbReference>
<dbReference type="SUPFAM" id="SSF51695">
    <property type="entry name" value="PLC-like phosphodiesterases"/>
    <property type="match status" value="1"/>
</dbReference>
<comment type="subcellular location">
    <subcellularLocation>
        <location evidence="3">Cell membrane</location>
        <topology evidence="3">Peripheral membrane protein</topology>
    </subcellularLocation>
</comment>
<dbReference type="InterPro" id="IPR000909">
    <property type="entry name" value="PLipase_C_PInositol-sp_X_dom"/>
</dbReference>
<keyword evidence="10" id="KW-0807">Transducer</keyword>
<dbReference type="Pfam" id="PF00168">
    <property type="entry name" value="C2"/>
    <property type="match status" value="1"/>
</dbReference>
<dbReference type="AlphaFoldDB" id="A0A6J1HJ16"/>
<reference evidence="15" key="1">
    <citation type="submission" date="2025-08" db="UniProtKB">
        <authorList>
            <consortium name="RefSeq"/>
        </authorList>
    </citation>
    <scope>IDENTIFICATION</scope>
    <source>
        <tissue evidence="15">Young leaves</tissue>
    </source>
</reference>
<dbReference type="FunFam" id="1.10.238.10:FF:000254">
    <property type="entry name" value="Phosphoinositide phospholipase C"/>
    <property type="match status" value="1"/>
</dbReference>
<dbReference type="SUPFAM" id="SSF47473">
    <property type="entry name" value="EF-hand"/>
    <property type="match status" value="1"/>
</dbReference>
<dbReference type="InterPro" id="IPR017946">
    <property type="entry name" value="PLC-like_Pdiesterase_TIM-brl"/>
</dbReference>
<comment type="cofactor">
    <cofactor evidence="2">
        <name>Ca(2+)</name>
        <dbReference type="ChEBI" id="CHEBI:29108"/>
    </cofactor>
</comment>
<evidence type="ECO:0000256" key="10">
    <source>
        <dbReference type="ARBA" id="ARBA00023224"/>
    </source>
</evidence>
<evidence type="ECO:0000256" key="11">
    <source>
        <dbReference type="RuleBase" id="RU361133"/>
    </source>
</evidence>
<dbReference type="SMART" id="SM00148">
    <property type="entry name" value="PLCXc"/>
    <property type="match status" value="1"/>
</dbReference>
<evidence type="ECO:0000256" key="2">
    <source>
        <dbReference type="ARBA" id="ARBA00001913"/>
    </source>
</evidence>
<evidence type="ECO:0000256" key="7">
    <source>
        <dbReference type="ARBA" id="ARBA00022963"/>
    </source>
</evidence>
<dbReference type="PRINTS" id="PR00390">
    <property type="entry name" value="PHPHLIPASEC"/>
</dbReference>
<dbReference type="PROSITE" id="PS50004">
    <property type="entry name" value="C2"/>
    <property type="match status" value="1"/>
</dbReference>
<dbReference type="PANTHER" id="PTHR10336:SF204">
    <property type="entry name" value="PHOSPHOINOSITIDE PHOSPHOLIPASE C 4-RELATED"/>
    <property type="match status" value="1"/>
</dbReference>
<dbReference type="GO" id="GO:0005886">
    <property type="term" value="C:plasma membrane"/>
    <property type="evidence" value="ECO:0007669"/>
    <property type="project" value="UniProtKB-SubCell"/>
</dbReference>
<evidence type="ECO:0000259" key="13">
    <source>
        <dbReference type="PROSITE" id="PS50008"/>
    </source>
</evidence>
<dbReference type="Pfam" id="PF09279">
    <property type="entry name" value="EF-hand_like"/>
    <property type="match status" value="1"/>
</dbReference>
<dbReference type="GO" id="GO:0004435">
    <property type="term" value="F:phosphatidylinositol-4,5-bisphosphate phospholipase C activity"/>
    <property type="evidence" value="ECO:0007669"/>
    <property type="project" value="UniProtKB-EC"/>
</dbReference>
<evidence type="ECO:0000256" key="4">
    <source>
        <dbReference type="ARBA" id="ARBA00012368"/>
    </source>
</evidence>
<dbReference type="Pfam" id="PF00387">
    <property type="entry name" value="PI-PLC-Y"/>
    <property type="match status" value="1"/>
</dbReference>
<sequence>MGNYRVCLCFIRRFKMSKEEPPPEVKDAFIKYTGGTSANMTAEQLRSFLVEFQGDQTASLADAQRIVEHVLQRRHHVISKLTRHTLTLDDFYYYLFSMDLNPPVSDQVHQDMRAPLSHYYIYTSHNTYLTGNQLSSDSSDVPIINALKSGVRVVELDLWPNSEQDDIDVLHGRTLTTPVEFVRCLKSIKENAFIASPYPVIITLEDHLTPDLQAKAAENIKETFGDMLFFPEAEYLQEFPSPEELKYRIIISTKPPKEYLRSKNVKGETSFSDDETDDDDGVDTVCFYLDEVYNSIGLQSESESTESDDSDYESYATGVSEYKRLIAIHAGKPKGGLKEALKVGAAKVRRLSLSEKAVKKATKSHGMDVIRFTQTNMLRIYPKGTRVNSSNYKPQTAWLHGAQMVAFNMQGHGRSLSLMRGMFRSNGGCGYVKKPDFLLTVDPHGKVFDPNANLPVKKTMKVKIYMGVGWNLDFERSHFHLYSPPDFYTRIGIAGAPADEIIKKTDIKEETWSPVWNKEFSFPLTIPELALLRIEVYSYNISDKNVFGGQNCLPVPEVKPGIHAVPLFDRKGSKYSSVKLLMRFEFS</sequence>
<evidence type="ECO:0000313" key="15">
    <source>
        <dbReference type="RefSeq" id="XP_022964952.1"/>
    </source>
</evidence>
<keyword evidence="7 11" id="KW-0442">Lipid degradation</keyword>
<dbReference type="Proteomes" id="UP000504609">
    <property type="component" value="Unplaced"/>
</dbReference>
<dbReference type="GO" id="GO:0016042">
    <property type="term" value="P:lipid catabolic process"/>
    <property type="evidence" value="ECO:0007669"/>
    <property type="project" value="UniProtKB-KW"/>
</dbReference>
<proteinExistence type="predicted"/>
<dbReference type="PROSITE" id="PS50007">
    <property type="entry name" value="PIPLC_X_DOMAIN"/>
    <property type="match status" value="1"/>
</dbReference>
<dbReference type="RefSeq" id="XP_022964952.1">
    <property type="nucleotide sequence ID" value="XM_023109184.1"/>
</dbReference>
<dbReference type="InterPro" id="IPR011992">
    <property type="entry name" value="EF-hand-dom_pair"/>
</dbReference>
<comment type="catalytic activity">
    <reaction evidence="1 11">
        <text>a 1,2-diacyl-sn-glycero-3-phospho-(1D-myo-inositol-4,5-bisphosphate) + H2O = 1D-myo-inositol 1,4,5-trisphosphate + a 1,2-diacyl-sn-glycerol + H(+)</text>
        <dbReference type="Rhea" id="RHEA:33179"/>
        <dbReference type="ChEBI" id="CHEBI:15377"/>
        <dbReference type="ChEBI" id="CHEBI:15378"/>
        <dbReference type="ChEBI" id="CHEBI:17815"/>
        <dbReference type="ChEBI" id="CHEBI:58456"/>
        <dbReference type="ChEBI" id="CHEBI:203600"/>
        <dbReference type="EC" id="3.1.4.11"/>
    </reaction>
</comment>
<evidence type="ECO:0000313" key="14">
    <source>
        <dbReference type="Proteomes" id="UP000504609"/>
    </source>
</evidence>
<dbReference type="EC" id="3.1.4.11" evidence="4 11"/>
<keyword evidence="5" id="KW-1003">Cell membrane</keyword>
<dbReference type="SUPFAM" id="SSF49562">
    <property type="entry name" value="C2 domain (Calcium/lipid-binding domain, CaLB)"/>
    <property type="match status" value="1"/>
</dbReference>
<dbReference type="InterPro" id="IPR015359">
    <property type="entry name" value="PLC_EF-hand-like"/>
</dbReference>
<dbReference type="GO" id="GO:0051209">
    <property type="term" value="P:release of sequestered calcium ion into cytosol"/>
    <property type="evidence" value="ECO:0007669"/>
    <property type="project" value="TreeGrafter"/>
</dbReference>
<evidence type="ECO:0000256" key="9">
    <source>
        <dbReference type="ARBA" id="ARBA00023136"/>
    </source>
</evidence>
<dbReference type="Pfam" id="PF00388">
    <property type="entry name" value="PI-PLC-X"/>
    <property type="match status" value="1"/>
</dbReference>
<gene>
    <name evidence="15" type="primary">LOC111464902</name>
</gene>
<organism evidence="14 15">
    <name type="scientific">Cucurbita moschata</name>
    <name type="common">Winter crookneck squash</name>
    <name type="synonym">Cucurbita pepo var. moschata</name>
    <dbReference type="NCBI Taxonomy" id="3662"/>
    <lineage>
        <taxon>Eukaryota</taxon>
        <taxon>Viridiplantae</taxon>
        <taxon>Streptophyta</taxon>
        <taxon>Embryophyta</taxon>
        <taxon>Tracheophyta</taxon>
        <taxon>Spermatophyta</taxon>
        <taxon>Magnoliopsida</taxon>
        <taxon>eudicotyledons</taxon>
        <taxon>Gunneridae</taxon>
        <taxon>Pentapetalae</taxon>
        <taxon>rosids</taxon>
        <taxon>fabids</taxon>
        <taxon>Cucurbitales</taxon>
        <taxon>Cucurbitaceae</taxon>
        <taxon>Cucurbiteae</taxon>
        <taxon>Cucurbita</taxon>
    </lineage>
</organism>
<evidence type="ECO:0000256" key="1">
    <source>
        <dbReference type="ARBA" id="ARBA00001195"/>
    </source>
</evidence>
<dbReference type="GeneID" id="111464902"/>
<dbReference type="PROSITE" id="PS50008">
    <property type="entry name" value="PIPLC_Y_DOMAIN"/>
    <property type="match status" value="1"/>
</dbReference>
<dbReference type="InterPro" id="IPR001192">
    <property type="entry name" value="PI-PLC_fam"/>
</dbReference>
<dbReference type="GO" id="GO:0006950">
    <property type="term" value="P:response to stress"/>
    <property type="evidence" value="ECO:0007669"/>
    <property type="project" value="UniProtKB-ARBA"/>
</dbReference>
<dbReference type="InterPro" id="IPR035892">
    <property type="entry name" value="C2_domain_sf"/>
</dbReference>
<dbReference type="SMART" id="SM00239">
    <property type="entry name" value="C2"/>
    <property type="match status" value="1"/>
</dbReference>
<keyword evidence="9" id="KW-0472">Membrane</keyword>
<dbReference type="InterPro" id="IPR001711">
    <property type="entry name" value="PLipase_C_Pinositol-sp_Y"/>
</dbReference>
<keyword evidence="6 11" id="KW-0378">Hydrolase</keyword>
<protein>
    <recommendedName>
        <fullName evidence="4 11">Phosphoinositide phospholipase C</fullName>
        <ecNumber evidence="4 11">3.1.4.11</ecNumber>
    </recommendedName>
</protein>
<feature type="domain" description="PI-PLC Y-box" evidence="13">
    <location>
        <begin position="352"/>
        <end position="438"/>
    </location>
</feature>
<name>A0A6J1HJ16_CUCMO</name>
<dbReference type="Gene3D" id="3.20.20.190">
    <property type="entry name" value="Phosphatidylinositol (PI) phosphodiesterase"/>
    <property type="match status" value="1"/>
</dbReference>
<evidence type="ECO:0000256" key="5">
    <source>
        <dbReference type="ARBA" id="ARBA00022475"/>
    </source>
</evidence>
<feature type="domain" description="C2" evidence="12">
    <location>
        <begin position="443"/>
        <end position="569"/>
    </location>
</feature>
<evidence type="ECO:0000256" key="6">
    <source>
        <dbReference type="ARBA" id="ARBA00022801"/>
    </source>
</evidence>
<dbReference type="Gene3D" id="1.10.238.10">
    <property type="entry name" value="EF-hand"/>
    <property type="match status" value="1"/>
</dbReference>
<evidence type="ECO:0000256" key="3">
    <source>
        <dbReference type="ARBA" id="ARBA00004202"/>
    </source>
</evidence>
<keyword evidence="8 11" id="KW-0443">Lipid metabolism</keyword>
<dbReference type="GO" id="GO:0048015">
    <property type="term" value="P:phosphatidylinositol-mediated signaling"/>
    <property type="evidence" value="ECO:0007669"/>
    <property type="project" value="TreeGrafter"/>
</dbReference>
<accession>A0A6J1HJ16</accession>
<keyword evidence="14" id="KW-1185">Reference proteome</keyword>
<dbReference type="Gene3D" id="2.60.40.150">
    <property type="entry name" value="C2 domain"/>
    <property type="match status" value="1"/>
</dbReference>
<dbReference type="SMART" id="SM00149">
    <property type="entry name" value="PLCYc"/>
    <property type="match status" value="1"/>
</dbReference>